<dbReference type="EMBL" id="UNSH01000035">
    <property type="protein sequence ID" value="SZF01020.1"/>
    <property type="molecule type" value="Genomic_DNA"/>
</dbReference>
<dbReference type="AlphaFoldDB" id="A0A383UNU6"/>
<dbReference type="Proteomes" id="UP000275772">
    <property type="component" value="Unassembled WGS sequence"/>
</dbReference>
<dbReference type="VEuPathDB" id="FungiDB:BLGHR1_11765"/>
<protein>
    <submittedName>
        <fullName evidence="3">Uncharacterized protein</fullName>
    </submittedName>
</protein>
<dbReference type="EMBL" id="UNSH01000035">
    <property type="protein sequence ID" value="SZF01013.1"/>
    <property type="molecule type" value="Genomic_DNA"/>
</dbReference>
<evidence type="ECO:0000313" key="2">
    <source>
        <dbReference type="EMBL" id="SZF01013.1"/>
    </source>
</evidence>
<dbReference type="PANTHER" id="PTHR40069">
    <property type="entry name" value="YWBE PROTEIN"/>
    <property type="match status" value="1"/>
</dbReference>
<dbReference type="PANTHER" id="PTHR40069:SF1">
    <property type="entry name" value="YWBE PROTEIN"/>
    <property type="match status" value="1"/>
</dbReference>
<organism evidence="3 4">
    <name type="scientific">Blumeria hordei</name>
    <name type="common">Barley powdery mildew</name>
    <name type="synonym">Blumeria graminis f. sp. hordei</name>
    <dbReference type="NCBI Taxonomy" id="2867405"/>
    <lineage>
        <taxon>Eukaryota</taxon>
        <taxon>Fungi</taxon>
        <taxon>Dikarya</taxon>
        <taxon>Ascomycota</taxon>
        <taxon>Pezizomycotina</taxon>
        <taxon>Leotiomycetes</taxon>
        <taxon>Erysiphales</taxon>
        <taxon>Erysiphaceae</taxon>
        <taxon>Blumeria</taxon>
    </lineage>
</organism>
<evidence type="ECO:0000313" key="4">
    <source>
        <dbReference type="Proteomes" id="UP000275772"/>
    </source>
</evidence>
<evidence type="ECO:0000313" key="3">
    <source>
        <dbReference type="EMBL" id="SZF01020.1"/>
    </source>
</evidence>
<dbReference type="VEuPathDB" id="FungiDB:BLGHR1_11772"/>
<accession>A0A383UNU6</accession>
<proteinExistence type="predicted"/>
<gene>
    <name evidence="2" type="ORF">BLGHR1_11765</name>
    <name evidence="3" type="ORF">BLGHR1_11772</name>
</gene>
<feature type="region of interest" description="Disordered" evidence="1">
    <location>
        <begin position="137"/>
        <end position="183"/>
    </location>
</feature>
<reference evidence="3 4" key="1">
    <citation type="submission" date="2017-11" db="EMBL/GenBank/DDBJ databases">
        <authorList>
            <person name="Kracher B."/>
        </authorList>
    </citation>
    <scope>NUCLEOTIDE SEQUENCE [LARGE SCALE GENOMIC DNA]</scope>
    <source>
        <strain evidence="3 4">RACE1</strain>
    </source>
</reference>
<dbReference type="InterPro" id="IPR019240">
    <property type="entry name" value="DUF2196"/>
</dbReference>
<sequence length="204" mass="22832">MQRYEPRRGLVMKNPTVPTSQQVCIGTSVSIVLKEDQCTGRQVQGLVKEILTRRDHPRGIKVRLQDGRVGRVQVIMMKPVRDSLAEIVDESLKNFGTNSISTVDRARPRRSQVSDFRLDGFDEPKQVTASLDDYMVVKKNKNKGNPRKPRKNSISGEDQDHGSSKEAQFTPGDETPSCPVCGDFDGDELALIHHVNSHFEGMDS</sequence>
<feature type="compositionally biased region" description="Basic residues" evidence="1">
    <location>
        <begin position="138"/>
        <end position="151"/>
    </location>
</feature>
<dbReference type="Pfam" id="PF09962">
    <property type="entry name" value="DUF2196"/>
    <property type="match status" value="1"/>
</dbReference>
<evidence type="ECO:0000256" key="1">
    <source>
        <dbReference type="SAM" id="MobiDB-lite"/>
    </source>
</evidence>
<name>A0A383UNU6_BLUHO</name>
<dbReference type="NCBIfam" id="TIGR03833">
    <property type="entry name" value="YwbE family protein"/>
    <property type="match status" value="1"/>
</dbReference>